<accession>A0A7J6PCH1</accession>
<dbReference type="SUPFAM" id="SSF47473">
    <property type="entry name" value="EF-hand"/>
    <property type="match status" value="2"/>
</dbReference>
<dbReference type="GO" id="GO:0006897">
    <property type="term" value="P:endocytosis"/>
    <property type="evidence" value="ECO:0007669"/>
    <property type="project" value="TreeGrafter"/>
</dbReference>
<dbReference type="PANTHER" id="PTHR11216:SF174">
    <property type="entry name" value="GH06923P"/>
    <property type="match status" value="1"/>
</dbReference>
<feature type="region of interest" description="Disordered" evidence="3">
    <location>
        <begin position="665"/>
        <end position="696"/>
    </location>
</feature>
<gene>
    <name evidence="6" type="ORF">FOZ60_010884</name>
</gene>
<dbReference type="PROSITE" id="PS50222">
    <property type="entry name" value="EF_HAND_2"/>
    <property type="match status" value="1"/>
</dbReference>
<feature type="region of interest" description="Disordered" evidence="3">
    <location>
        <begin position="727"/>
        <end position="753"/>
    </location>
</feature>
<dbReference type="AlphaFoldDB" id="A0A7J6PCH1"/>
<feature type="compositionally biased region" description="Polar residues" evidence="3">
    <location>
        <begin position="867"/>
        <end position="878"/>
    </location>
</feature>
<protein>
    <recommendedName>
        <fullName evidence="8">Epidermal growth factor receptor substrate 15-like 1</fullName>
    </recommendedName>
</protein>
<keyword evidence="2" id="KW-0175">Coiled coil</keyword>
<dbReference type="Gene3D" id="1.10.287.1490">
    <property type="match status" value="1"/>
</dbReference>
<dbReference type="Pfam" id="PF12763">
    <property type="entry name" value="EH"/>
    <property type="match status" value="2"/>
</dbReference>
<dbReference type="GO" id="GO:0016197">
    <property type="term" value="P:endosomal transport"/>
    <property type="evidence" value="ECO:0007669"/>
    <property type="project" value="TreeGrafter"/>
</dbReference>
<dbReference type="PANTHER" id="PTHR11216">
    <property type="entry name" value="EH DOMAIN"/>
    <property type="match status" value="1"/>
</dbReference>
<dbReference type="PROSITE" id="PS00018">
    <property type="entry name" value="EF_HAND_1"/>
    <property type="match status" value="1"/>
</dbReference>
<organism evidence="6 7">
    <name type="scientific">Perkinsus olseni</name>
    <name type="common">Perkinsus atlanticus</name>
    <dbReference type="NCBI Taxonomy" id="32597"/>
    <lineage>
        <taxon>Eukaryota</taxon>
        <taxon>Sar</taxon>
        <taxon>Alveolata</taxon>
        <taxon>Perkinsozoa</taxon>
        <taxon>Perkinsea</taxon>
        <taxon>Perkinsida</taxon>
        <taxon>Perkinsidae</taxon>
        <taxon>Perkinsus</taxon>
    </lineage>
</organism>
<dbReference type="CDD" id="cd00052">
    <property type="entry name" value="EH"/>
    <property type="match status" value="2"/>
</dbReference>
<feature type="compositionally biased region" description="Polar residues" evidence="3">
    <location>
        <begin position="1150"/>
        <end position="1183"/>
    </location>
</feature>
<keyword evidence="1" id="KW-0106">Calcium</keyword>
<evidence type="ECO:0000313" key="6">
    <source>
        <dbReference type="EMBL" id="KAF4693466.1"/>
    </source>
</evidence>
<dbReference type="InterPro" id="IPR002048">
    <property type="entry name" value="EF_hand_dom"/>
</dbReference>
<feature type="domain" description="EH" evidence="4">
    <location>
        <begin position="757"/>
        <end position="839"/>
    </location>
</feature>
<dbReference type="InterPro" id="IPR011992">
    <property type="entry name" value="EF-hand-dom_pair"/>
</dbReference>
<feature type="coiled-coil region" evidence="2">
    <location>
        <begin position="941"/>
        <end position="1017"/>
    </location>
</feature>
<evidence type="ECO:0000259" key="5">
    <source>
        <dbReference type="PROSITE" id="PS50222"/>
    </source>
</evidence>
<sequence length="1197" mass="134596">MACGATTDLINCLIKLGVGYLVPFKWELDNNTALSNSTCSSDEDEEKGGSYLSPSYTLKMDEVNKMYIAEKAKTKLLDLNSITLDLITAITRVHDVLAKDASMATTLLHQIQDALGDIMTSDEGFGKEITAMVEENNNTKRRLDEYRVKCETLSKTLDEERKRGDDAECKVTLLNNEMEELKQEMEHIRDDANEKEVESRRSYESFLKHVFSLRTQLRDNESMISKLVCEVEDLSSSLHTLRQDLAEEYANMEEARREYDEEKEGLNDTIRRLMIEKEEDNGKLSTLQLELANTQDRLDQTHDNIQALEKEVKELTIHVHDVKATEASLREELRSVTTQLDDRSSRMRSLESNLRGEVDTVNKLRMMLNDIEAHTIIMEDELNTRRDEGRRLLALEEELNEERNTNLQRVTMTTHERPLMTVVLVMIHQEASSVERAERSVIKSTYTETSYLRKALEYSNDRCQALERELDGTPELLLPPLPIPNEATPYLCYACRKYILYSNNMAMDDSRETLGDTNTAVALLHKSSSSPQSVTHPPAPVVSSTIPGGDQQQQMMMMKLSPQESSYYATIWQLAGPDMGDYISGPKAASVLQLSGLSRNTLHQIWAIADRQQQGKLNQNEFNMVCRLIAHMQSGASSVDPSLLNLEPASLPIFDGLFNNMSSSSSTTIAKDQQDATPFNNQPSATNVPPTLGTTEMRPKDAAKLAMSMKDLGMDPLDFVPRTAHLNEDSNKEEESDGPATGGNSKTQDKWALTDEDKQKYSSLFLASDPKRSGYISGKVGRSIFEKSKLSKQTLSLLWELADQDKDGKLNLNEFMVAMQLISKCKKGYAVPATLPKSLQDLIGESIPVRSLVDKLDDDDKQHHHQPTASSSSPTFGNRNDDATKKPTPTNTPGTTTTGYDEDADYWKYMPANSNMFTTSLQDKDGNRVPVASGICLESAVEEDKRLSKELTESIDAANEELQHIMDMCGQLEVENSRLNVDVQVKESQLKDLQRQTDEDNEELDRVNKQRREVNLEQISLRRDRAHLEAEIKHLQSLLDDGTASVTLLSQQQMQLQHQVEAIQAQTRQLDQQRREAAEEHKAEVSRLKEEQVQTSAVISDYSQLKRDEVETAKQNATKKSLNDHLTVLNTKPDTDKFTNSGIERDLPPSATSGNRQWIDQVTRSNKGVPSTVNKEQLQPTPRSSGFGSNFGGDGAK</sequence>
<feature type="coiled-coil region" evidence="2">
    <location>
        <begin position="238"/>
        <end position="325"/>
    </location>
</feature>
<dbReference type="GO" id="GO:0005886">
    <property type="term" value="C:plasma membrane"/>
    <property type="evidence" value="ECO:0007669"/>
    <property type="project" value="TreeGrafter"/>
</dbReference>
<reference evidence="6 7" key="1">
    <citation type="submission" date="2020-04" db="EMBL/GenBank/DDBJ databases">
        <title>Perkinsus olseni comparative genomics.</title>
        <authorList>
            <person name="Bogema D.R."/>
        </authorList>
    </citation>
    <scope>NUCLEOTIDE SEQUENCE [LARGE SCALE GENOMIC DNA]</scope>
    <source>
        <strain evidence="6">00978-12</strain>
    </source>
</reference>
<dbReference type="InterPro" id="IPR018247">
    <property type="entry name" value="EF_Hand_1_Ca_BS"/>
</dbReference>
<feature type="compositionally biased region" description="Polar residues" evidence="3">
    <location>
        <begin position="665"/>
        <end position="694"/>
    </location>
</feature>
<dbReference type="PROSITE" id="PS50031">
    <property type="entry name" value="EH"/>
    <property type="match status" value="2"/>
</dbReference>
<evidence type="ECO:0000313" key="7">
    <source>
        <dbReference type="Proteomes" id="UP000541610"/>
    </source>
</evidence>
<feature type="domain" description="EF-hand" evidence="5">
    <location>
        <begin position="790"/>
        <end position="825"/>
    </location>
</feature>
<dbReference type="InterPro" id="IPR000261">
    <property type="entry name" value="EH_dom"/>
</dbReference>
<feature type="domain" description="EH" evidence="4">
    <location>
        <begin position="564"/>
        <end position="652"/>
    </location>
</feature>
<feature type="compositionally biased region" description="Low complexity" evidence="3">
    <location>
        <begin position="886"/>
        <end position="899"/>
    </location>
</feature>
<evidence type="ECO:0000259" key="4">
    <source>
        <dbReference type="PROSITE" id="PS50031"/>
    </source>
</evidence>
<comment type="caution">
    <text evidence="6">The sequence shown here is derived from an EMBL/GenBank/DDBJ whole genome shotgun (WGS) entry which is preliminary data.</text>
</comment>
<evidence type="ECO:0000256" key="2">
    <source>
        <dbReference type="SAM" id="Coils"/>
    </source>
</evidence>
<feature type="coiled-coil region" evidence="2">
    <location>
        <begin position="129"/>
        <end position="198"/>
    </location>
</feature>
<dbReference type="Proteomes" id="UP000541610">
    <property type="component" value="Unassembled WGS sequence"/>
</dbReference>
<feature type="compositionally biased region" description="Basic and acidic residues" evidence="3">
    <location>
        <begin position="1133"/>
        <end position="1147"/>
    </location>
</feature>
<dbReference type="GO" id="GO:0005737">
    <property type="term" value="C:cytoplasm"/>
    <property type="evidence" value="ECO:0007669"/>
    <property type="project" value="TreeGrafter"/>
</dbReference>
<dbReference type="SMART" id="SM00027">
    <property type="entry name" value="EH"/>
    <property type="match status" value="2"/>
</dbReference>
<dbReference type="SMART" id="SM00054">
    <property type="entry name" value="EFh"/>
    <property type="match status" value="2"/>
</dbReference>
<dbReference type="GO" id="GO:0005509">
    <property type="term" value="F:calcium ion binding"/>
    <property type="evidence" value="ECO:0007669"/>
    <property type="project" value="InterPro"/>
</dbReference>
<dbReference type="Gene3D" id="1.10.238.10">
    <property type="entry name" value="EF-hand"/>
    <property type="match status" value="2"/>
</dbReference>
<feature type="coiled-coil region" evidence="2">
    <location>
        <begin position="1053"/>
        <end position="1091"/>
    </location>
</feature>
<name>A0A7J6PCH1_PEROL</name>
<feature type="region of interest" description="Disordered" evidence="3">
    <location>
        <begin position="857"/>
        <end position="902"/>
    </location>
</feature>
<proteinExistence type="predicted"/>
<dbReference type="OrthoDB" id="306198at2759"/>
<feature type="region of interest" description="Disordered" evidence="3">
    <location>
        <begin position="527"/>
        <end position="548"/>
    </location>
</feature>
<evidence type="ECO:0008006" key="8">
    <source>
        <dbReference type="Google" id="ProtNLM"/>
    </source>
</evidence>
<feature type="region of interest" description="Disordered" evidence="3">
    <location>
        <begin position="1131"/>
        <end position="1197"/>
    </location>
</feature>
<evidence type="ECO:0000256" key="3">
    <source>
        <dbReference type="SAM" id="MobiDB-lite"/>
    </source>
</evidence>
<dbReference type="EMBL" id="JABANP010000045">
    <property type="protein sequence ID" value="KAF4693466.1"/>
    <property type="molecule type" value="Genomic_DNA"/>
</dbReference>
<evidence type="ECO:0000256" key="1">
    <source>
        <dbReference type="ARBA" id="ARBA00022837"/>
    </source>
</evidence>